<protein>
    <recommendedName>
        <fullName evidence="2">DUF932 domain-containing protein</fullName>
    </recommendedName>
</protein>
<organism evidence="1">
    <name type="scientific">marine sediment metagenome</name>
    <dbReference type="NCBI Taxonomy" id="412755"/>
    <lineage>
        <taxon>unclassified sequences</taxon>
        <taxon>metagenomes</taxon>
        <taxon>ecological metagenomes</taxon>
    </lineage>
</organism>
<evidence type="ECO:0000313" key="1">
    <source>
        <dbReference type="EMBL" id="KKN80244.1"/>
    </source>
</evidence>
<evidence type="ECO:0008006" key="2">
    <source>
        <dbReference type="Google" id="ProtNLM"/>
    </source>
</evidence>
<dbReference type="EMBL" id="LAZR01000234">
    <property type="protein sequence ID" value="KKN80244.1"/>
    <property type="molecule type" value="Genomic_DNA"/>
</dbReference>
<gene>
    <name evidence="1" type="ORF">LCGC14_0332130</name>
</gene>
<dbReference type="InterPro" id="IPR026325">
    <property type="entry name" value="DUF932"/>
</dbReference>
<dbReference type="Pfam" id="PF06067">
    <property type="entry name" value="DUF932"/>
    <property type="match status" value="1"/>
</dbReference>
<accession>A0A0F9TLV2</accession>
<dbReference type="AlphaFoldDB" id="A0A0F9TLV2"/>
<reference evidence="1" key="1">
    <citation type="journal article" date="2015" name="Nature">
        <title>Complex archaea that bridge the gap between prokaryotes and eukaryotes.</title>
        <authorList>
            <person name="Spang A."/>
            <person name="Saw J.H."/>
            <person name="Jorgensen S.L."/>
            <person name="Zaremba-Niedzwiedzka K."/>
            <person name="Martijn J."/>
            <person name="Lind A.E."/>
            <person name="van Eijk R."/>
            <person name="Schleper C."/>
            <person name="Guy L."/>
            <person name="Ettema T.J."/>
        </authorList>
    </citation>
    <scope>NUCLEOTIDE SEQUENCE</scope>
</reference>
<sequence>MLMLHCGAHEVTRERLDTIETPPRTSTWTPAPHADVARAILTEAKSRGLEVTSERWGLMDGSYENEAGTRVKVLGARLYGAVDFGPIPNYETPKGTGMSMGIATSMDKSTAQRIMAGGRVFVCDNGMFVGEYQVRHIHGREFDLEGSVGEAFDKFFEANMDLTTMHDELRARDLTEGDTKSLIVDMARAGAFASNKIVPVYEEWQRPSHDDFRPRNAWSLYNCATEVMKSQSPARQVEGFRSLNKVLAPSVRVDQN</sequence>
<proteinExistence type="predicted"/>
<comment type="caution">
    <text evidence="1">The sequence shown here is derived from an EMBL/GenBank/DDBJ whole genome shotgun (WGS) entry which is preliminary data.</text>
</comment>
<name>A0A0F9TLV2_9ZZZZ</name>